<evidence type="ECO:0000256" key="4">
    <source>
        <dbReference type="ARBA" id="ARBA00052263"/>
    </source>
</evidence>
<evidence type="ECO:0000259" key="8">
    <source>
        <dbReference type="SMART" id="SM00822"/>
    </source>
</evidence>
<dbReference type="PRINTS" id="PR00081">
    <property type="entry name" value="GDHRDH"/>
</dbReference>
<comment type="pathway">
    <text evidence="1">Organosulfur degradation.</text>
</comment>
<comment type="caution">
    <text evidence="9">The sequence shown here is derived from an EMBL/GenBank/DDBJ whole genome shotgun (WGS) entry which is preliminary data.</text>
</comment>
<evidence type="ECO:0000256" key="7">
    <source>
        <dbReference type="RuleBase" id="RU000363"/>
    </source>
</evidence>
<dbReference type="SMART" id="SM00822">
    <property type="entry name" value="PKS_KR"/>
    <property type="match status" value="1"/>
</dbReference>
<dbReference type="CDD" id="cd05233">
    <property type="entry name" value="SDR_c"/>
    <property type="match status" value="1"/>
</dbReference>
<accession>A0A081KFH1</accession>
<dbReference type="PRINTS" id="PR00080">
    <property type="entry name" value="SDRFAMILY"/>
</dbReference>
<keyword evidence="10" id="KW-1185">Reference proteome</keyword>
<dbReference type="PANTHER" id="PTHR43115">
    <property type="entry name" value="DEHYDROGENASE/REDUCTASE SDR FAMILY MEMBER 11"/>
    <property type="match status" value="1"/>
</dbReference>
<dbReference type="STRING" id="305900.GV64_21150"/>
<evidence type="ECO:0000256" key="3">
    <source>
        <dbReference type="ARBA" id="ARBA00023002"/>
    </source>
</evidence>
<dbReference type="InterPro" id="IPR036291">
    <property type="entry name" value="NAD(P)-bd_dom_sf"/>
</dbReference>
<dbReference type="eggNOG" id="COG4221">
    <property type="taxonomic scope" value="Bacteria"/>
</dbReference>
<dbReference type="InterPro" id="IPR057326">
    <property type="entry name" value="KR_dom"/>
</dbReference>
<dbReference type="EMBL" id="JOJP01000001">
    <property type="protein sequence ID" value="KEI72897.1"/>
    <property type="molecule type" value="Genomic_DNA"/>
</dbReference>
<evidence type="ECO:0000313" key="9">
    <source>
        <dbReference type="EMBL" id="KEI72897.1"/>
    </source>
</evidence>
<comment type="subunit">
    <text evidence="5">Homodimer and heterotetramer.</text>
</comment>
<feature type="domain" description="Ketoreductase" evidence="8">
    <location>
        <begin position="4"/>
        <end position="202"/>
    </location>
</feature>
<dbReference type="GO" id="GO:0016616">
    <property type="term" value="F:oxidoreductase activity, acting on the CH-OH group of donors, NAD or NADP as acceptor"/>
    <property type="evidence" value="ECO:0007669"/>
    <property type="project" value="UniProtKB-ARBA"/>
</dbReference>
<name>A0A081KFH1_9GAMM</name>
<proteinExistence type="inferred from homology"/>
<dbReference type="AlphaFoldDB" id="A0A081KFH1"/>
<dbReference type="FunFam" id="3.40.50.720:FF:000047">
    <property type="entry name" value="NADP-dependent L-serine/L-allo-threonine dehydrogenase"/>
    <property type="match status" value="1"/>
</dbReference>
<evidence type="ECO:0000256" key="6">
    <source>
        <dbReference type="ARBA" id="ARBA00066933"/>
    </source>
</evidence>
<reference evidence="9 10" key="1">
    <citation type="submission" date="2014-06" db="EMBL/GenBank/DDBJ databases">
        <title>Whole Genome Sequences of Three Symbiotic Endozoicomonas Bacteria.</title>
        <authorList>
            <person name="Neave M.J."/>
            <person name="Apprill A."/>
            <person name="Voolstra C.R."/>
        </authorList>
    </citation>
    <scope>NUCLEOTIDE SEQUENCE [LARGE SCALE GENOMIC DNA]</scope>
    <source>
        <strain evidence="9 10">DSM 22380</strain>
    </source>
</reference>
<gene>
    <name evidence="9" type="ORF">GV64_21150</name>
</gene>
<dbReference type="PROSITE" id="PS00061">
    <property type="entry name" value="ADH_SHORT"/>
    <property type="match status" value="1"/>
</dbReference>
<dbReference type="Proteomes" id="UP000027997">
    <property type="component" value="Unassembled WGS sequence"/>
</dbReference>
<organism evidence="9 10">
    <name type="scientific">Endozoicomonas elysicola</name>
    <dbReference type="NCBI Taxonomy" id="305900"/>
    <lineage>
        <taxon>Bacteria</taxon>
        <taxon>Pseudomonadati</taxon>
        <taxon>Pseudomonadota</taxon>
        <taxon>Gammaproteobacteria</taxon>
        <taxon>Oceanospirillales</taxon>
        <taxon>Endozoicomonadaceae</taxon>
        <taxon>Endozoicomonas</taxon>
    </lineage>
</organism>
<evidence type="ECO:0000256" key="1">
    <source>
        <dbReference type="ARBA" id="ARBA00005177"/>
    </source>
</evidence>
<evidence type="ECO:0000256" key="2">
    <source>
        <dbReference type="ARBA" id="ARBA00006484"/>
    </source>
</evidence>
<comment type="similarity">
    <text evidence="2 7">Belongs to the short-chain dehydrogenases/reductases (SDR) family.</text>
</comment>
<evidence type="ECO:0000313" key="10">
    <source>
        <dbReference type="Proteomes" id="UP000027997"/>
    </source>
</evidence>
<dbReference type="EC" id="1.1.1.313" evidence="6"/>
<comment type="catalytic activity">
    <reaction evidence="4">
        <text>2-hydroxyethane-1-sulfonate + NADP(+) = sulfoacetaldehyde + NADPH + H(+)</text>
        <dbReference type="Rhea" id="RHEA:29591"/>
        <dbReference type="ChEBI" id="CHEBI:15378"/>
        <dbReference type="ChEBI" id="CHEBI:57783"/>
        <dbReference type="ChEBI" id="CHEBI:58246"/>
        <dbReference type="ChEBI" id="CHEBI:58349"/>
        <dbReference type="ChEBI" id="CHEBI:61904"/>
        <dbReference type="EC" id="1.1.1.313"/>
    </reaction>
</comment>
<dbReference type="PANTHER" id="PTHR43115:SF4">
    <property type="entry name" value="DEHYDROGENASE_REDUCTASE SDR FAMILY MEMBER 11"/>
    <property type="match status" value="1"/>
</dbReference>
<dbReference type="RefSeq" id="WP_020581587.1">
    <property type="nucleotide sequence ID" value="NZ_JOJP01000001.1"/>
</dbReference>
<dbReference type="Pfam" id="PF00106">
    <property type="entry name" value="adh_short"/>
    <property type="match status" value="1"/>
</dbReference>
<keyword evidence="3" id="KW-0560">Oxidoreductase</keyword>
<dbReference type="InterPro" id="IPR002347">
    <property type="entry name" value="SDR_fam"/>
</dbReference>
<dbReference type="SUPFAM" id="SSF51735">
    <property type="entry name" value="NAD(P)-binding Rossmann-fold domains"/>
    <property type="match status" value="1"/>
</dbReference>
<evidence type="ECO:0000256" key="5">
    <source>
        <dbReference type="ARBA" id="ARBA00063095"/>
    </source>
</evidence>
<dbReference type="InterPro" id="IPR020904">
    <property type="entry name" value="Sc_DH/Rdtase_CS"/>
</dbReference>
<sequence length="240" mass="25998">MNKPLVVITGASSGIGEAVARAMSQLGHPLLLLARRVERLEALDLPDALCRRVDVTDRDTLKLALEEAESRYGDTDCLINNAGLMQLGRADEQDPAEWDAMVDVNIKGVLNGIYAVARQMKARKGGTIINISSVAGIKGFPNHMAYCGTKFAVHGLSETLREELADDSVRVVTIAPGAVETELLSHTTSSEIKDGYEQWKDGMGGVITAEDIARCISFVYQQPQNVCIRELVVTATRQTA</sequence>
<protein>
    <recommendedName>
        <fullName evidence="6">sulfoacetaldehyde reductase (NADPH)</fullName>
        <ecNumber evidence="6">1.1.1.313</ecNumber>
    </recommendedName>
</protein>
<dbReference type="Gene3D" id="3.40.50.720">
    <property type="entry name" value="NAD(P)-binding Rossmann-like Domain"/>
    <property type="match status" value="1"/>
</dbReference>